<dbReference type="AlphaFoldDB" id="A0A518DA29"/>
<dbReference type="Proteomes" id="UP000317429">
    <property type="component" value="Chromosome"/>
</dbReference>
<organism evidence="2 3">
    <name type="scientific">Pirellulimonas nuda</name>
    <dbReference type="NCBI Taxonomy" id="2528009"/>
    <lineage>
        <taxon>Bacteria</taxon>
        <taxon>Pseudomonadati</taxon>
        <taxon>Planctomycetota</taxon>
        <taxon>Planctomycetia</taxon>
        <taxon>Pirellulales</taxon>
        <taxon>Lacipirellulaceae</taxon>
        <taxon>Pirellulimonas</taxon>
    </lineage>
</organism>
<accession>A0A518DA29</accession>
<keyword evidence="3" id="KW-1185">Reference proteome</keyword>
<dbReference type="EMBL" id="CP036291">
    <property type="protein sequence ID" value="QDU88341.1"/>
    <property type="molecule type" value="Genomic_DNA"/>
</dbReference>
<keyword evidence="1" id="KW-1133">Transmembrane helix</keyword>
<protein>
    <submittedName>
        <fullName evidence="2">Uncharacterized protein</fullName>
    </submittedName>
</protein>
<evidence type="ECO:0000256" key="1">
    <source>
        <dbReference type="SAM" id="Phobius"/>
    </source>
</evidence>
<keyword evidence="1" id="KW-0472">Membrane</keyword>
<evidence type="ECO:0000313" key="2">
    <source>
        <dbReference type="EMBL" id="QDU88341.1"/>
    </source>
</evidence>
<name>A0A518DA29_9BACT</name>
<reference evidence="2 3" key="1">
    <citation type="submission" date="2019-02" db="EMBL/GenBank/DDBJ databases">
        <title>Deep-cultivation of Planctomycetes and their phenomic and genomic characterization uncovers novel biology.</title>
        <authorList>
            <person name="Wiegand S."/>
            <person name="Jogler M."/>
            <person name="Boedeker C."/>
            <person name="Pinto D."/>
            <person name="Vollmers J."/>
            <person name="Rivas-Marin E."/>
            <person name="Kohn T."/>
            <person name="Peeters S.H."/>
            <person name="Heuer A."/>
            <person name="Rast P."/>
            <person name="Oberbeckmann S."/>
            <person name="Bunk B."/>
            <person name="Jeske O."/>
            <person name="Meyerdierks A."/>
            <person name="Storesund J.E."/>
            <person name="Kallscheuer N."/>
            <person name="Luecker S."/>
            <person name="Lage O.M."/>
            <person name="Pohl T."/>
            <person name="Merkel B.J."/>
            <person name="Hornburger P."/>
            <person name="Mueller R.-W."/>
            <person name="Bruemmer F."/>
            <person name="Labrenz M."/>
            <person name="Spormann A.M."/>
            <person name="Op den Camp H."/>
            <person name="Overmann J."/>
            <person name="Amann R."/>
            <person name="Jetten M.S.M."/>
            <person name="Mascher T."/>
            <person name="Medema M.H."/>
            <person name="Devos D.P."/>
            <person name="Kaster A.-K."/>
            <person name="Ovreas L."/>
            <person name="Rohde M."/>
            <person name="Galperin M.Y."/>
            <person name="Jogler C."/>
        </authorList>
    </citation>
    <scope>NUCLEOTIDE SEQUENCE [LARGE SCALE GENOMIC DNA]</scope>
    <source>
        <strain evidence="2 3">Pla175</strain>
    </source>
</reference>
<sequence length="60" mass="6268">MAKAMTIGGMVVAGLLALVFGLDLILGVPFDGASTWMDIGFLLCGLILGYMSWNAFKGAK</sequence>
<dbReference type="KEGG" id="pnd:Pla175_17160"/>
<gene>
    <name evidence="2" type="ORF">Pla175_17160</name>
</gene>
<feature type="transmembrane region" description="Helical" evidence="1">
    <location>
        <begin position="37"/>
        <end position="56"/>
    </location>
</feature>
<evidence type="ECO:0000313" key="3">
    <source>
        <dbReference type="Proteomes" id="UP000317429"/>
    </source>
</evidence>
<proteinExistence type="predicted"/>
<keyword evidence="1" id="KW-0812">Transmembrane</keyword>